<name>A0AAN9QSQ1_CANGL</name>
<dbReference type="EMBL" id="JAYMYQ010000003">
    <property type="protein sequence ID" value="KAK7345396.1"/>
    <property type="molecule type" value="Genomic_DNA"/>
</dbReference>
<proteinExistence type="predicted"/>
<keyword evidence="2" id="KW-1185">Reference proteome</keyword>
<comment type="caution">
    <text evidence="1">The sequence shown here is derived from an EMBL/GenBank/DDBJ whole genome shotgun (WGS) entry which is preliminary data.</text>
</comment>
<dbReference type="AlphaFoldDB" id="A0AAN9QSQ1"/>
<protein>
    <submittedName>
        <fullName evidence="1">Uncharacterized protein</fullName>
    </submittedName>
</protein>
<accession>A0AAN9QSQ1</accession>
<organism evidence="1 2">
    <name type="scientific">Canavalia gladiata</name>
    <name type="common">Sword bean</name>
    <name type="synonym">Dolichos gladiatus</name>
    <dbReference type="NCBI Taxonomy" id="3824"/>
    <lineage>
        <taxon>Eukaryota</taxon>
        <taxon>Viridiplantae</taxon>
        <taxon>Streptophyta</taxon>
        <taxon>Embryophyta</taxon>
        <taxon>Tracheophyta</taxon>
        <taxon>Spermatophyta</taxon>
        <taxon>Magnoliopsida</taxon>
        <taxon>eudicotyledons</taxon>
        <taxon>Gunneridae</taxon>
        <taxon>Pentapetalae</taxon>
        <taxon>rosids</taxon>
        <taxon>fabids</taxon>
        <taxon>Fabales</taxon>
        <taxon>Fabaceae</taxon>
        <taxon>Papilionoideae</taxon>
        <taxon>50 kb inversion clade</taxon>
        <taxon>NPAAA clade</taxon>
        <taxon>indigoferoid/millettioid clade</taxon>
        <taxon>Phaseoleae</taxon>
        <taxon>Canavalia</taxon>
    </lineage>
</organism>
<sequence>MHKKKEKGRGQILEEEIDSWKKDPSELLWEPSPEEGWRTQFFWILIIEGSRLRRIDLTSSNSSANRWRAWTGKSGESIEKGSAQSMECINYQVEDETQTTLDV</sequence>
<reference evidence="1 2" key="1">
    <citation type="submission" date="2024-01" db="EMBL/GenBank/DDBJ databases">
        <title>The genomes of 5 underutilized Papilionoideae crops provide insights into root nodulation and disease resistanc.</title>
        <authorList>
            <person name="Jiang F."/>
        </authorList>
    </citation>
    <scope>NUCLEOTIDE SEQUENCE [LARGE SCALE GENOMIC DNA]</scope>
    <source>
        <strain evidence="1">LVBAO_FW01</strain>
        <tissue evidence="1">Leaves</tissue>
    </source>
</reference>
<gene>
    <name evidence="1" type="ORF">VNO77_16000</name>
</gene>
<evidence type="ECO:0000313" key="1">
    <source>
        <dbReference type="EMBL" id="KAK7345396.1"/>
    </source>
</evidence>
<dbReference type="Proteomes" id="UP001367508">
    <property type="component" value="Unassembled WGS sequence"/>
</dbReference>
<evidence type="ECO:0000313" key="2">
    <source>
        <dbReference type="Proteomes" id="UP001367508"/>
    </source>
</evidence>